<dbReference type="GO" id="GO:0006281">
    <property type="term" value="P:DNA repair"/>
    <property type="evidence" value="ECO:0007669"/>
    <property type="project" value="UniProtKB-KW"/>
</dbReference>
<proteinExistence type="predicted"/>
<evidence type="ECO:0000256" key="4">
    <source>
        <dbReference type="ARBA" id="ARBA00022806"/>
    </source>
</evidence>
<dbReference type="CDD" id="cd04488">
    <property type="entry name" value="RecG_wedge_OBF"/>
    <property type="match status" value="1"/>
</dbReference>
<dbReference type="SMART" id="SM00490">
    <property type="entry name" value="HELICc"/>
    <property type="match status" value="2"/>
</dbReference>
<keyword evidence="4 12" id="KW-0347">Helicase</keyword>
<dbReference type="GO" id="GO:0003677">
    <property type="term" value="F:DNA binding"/>
    <property type="evidence" value="ECO:0007669"/>
    <property type="project" value="UniProtKB-KW"/>
</dbReference>
<evidence type="ECO:0000256" key="7">
    <source>
        <dbReference type="ARBA" id="ARBA00023204"/>
    </source>
</evidence>
<gene>
    <name evidence="12" type="ORF">Ga0074812_105351</name>
</gene>
<dbReference type="AlphaFoldDB" id="A0A0S4QKS5"/>
<dbReference type="PANTHER" id="PTHR47964">
    <property type="entry name" value="ATP-DEPENDENT DNA HELICASE HOMOLOG RECG, CHLOROPLASTIC"/>
    <property type="match status" value="1"/>
</dbReference>
<dbReference type="InterPro" id="IPR012340">
    <property type="entry name" value="NA-bd_OB-fold"/>
</dbReference>
<dbReference type="SMART" id="SM00487">
    <property type="entry name" value="DEXDc"/>
    <property type="match status" value="1"/>
</dbReference>
<dbReference type="Proteomes" id="UP000198802">
    <property type="component" value="Unassembled WGS sequence"/>
</dbReference>
<keyword evidence="13" id="KW-1185">Reference proteome</keyword>
<dbReference type="InterPro" id="IPR045562">
    <property type="entry name" value="RecG_dom3_C"/>
</dbReference>
<dbReference type="GO" id="GO:0005524">
    <property type="term" value="F:ATP binding"/>
    <property type="evidence" value="ECO:0007669"/>
    <property type="project" value="UniProtKB-KW"/>
</dbReference>
<feature type="domain" description="Helicase C-terminal" evidence="11">
    <location>
        <begin position="554"/>
        <end position="710"/>
    </location>
</feature>
<dbReference type="InterPro" id="IPR001650">
    <property type="entry name" value="Helicase_C-like"/>
</dbReference>
<dbReference type="InterPro" id="IPR033454">
    <property type="entry name" value="RecG_wedge"/>
</dbReference>
<name>A0A0S4QKS5_9ACTN</name>
<organism evidence="12 13">
    <name type="scientific">Parafrankia irregularis</name>
    <dbReference type="NCBI Taxonomy" id="795642"/>
    <lineage>
        <taxon>Bacteria</taxon>
        <taxon>Bacillati</taxon>
        <taxon>Actinomycetota</taxon>
        <taxon>Actinomycetes</taxon>
        <taxon>Frankiales</taxon>
        <taxon>Frankiaceae</taxon>
        <taxon>Parafrankia</taxon>
    </lineage>
</organism>
<evidence type="ECO:0000256" key="8">
    <source>
        <dbReference type="ARBA" id="ARBA00049819"/>
    </source>
</evidence>
<evidence type="ECO:0000256" key="9">
    <source>
        <dbReference type="SAM" id="MobiDB-lite"/>
    </source>
</evidence>
<dbReference type="PROSITE" id="PS51194">
    <property type="entry name" value="HELICASE_CTER"/>
    <property type="match status" value="1"/>
</dbReference>
<dbReference type="Pfam" id="PF00271">
    <property type="entry name" value="Helicase_C"/>
    <property type="match status" value="1"/>
</dbReference>
<dbReference type="PANTHER" id="PTHR47964:SF1">
    <property type="entry name" value="ATP-DEPENDENT DNA HELICASE HOMOLOG RECG, CHLOROPLASTIC"/>
    <property type="match status" value="1"/>
</dbReference>
<dbReference type="CDD" id="cd17992">
    <property type="entry name" value="DEXHc_RecG"/>
    <property type="match status" value="1"/>
</dbReference>
<dbReference type="InterPro" id="IPR014001">
    <property type="entry name" value="Helicase_ATP-bd"/>
</dbReference>
<dbReference type="Gene3D" id="2.40.50.140">
    <property type="entry name" value="Nucleic acid-binding proteins"/>
    <property type="match status" value="1"/>
</dbReference>
<dbReference type="GO" id="GO:0016787">
    <property type="term" value="F:hydrolase activity"/>
    <property type="evidence" value="ECO:0007669"/>
    <property type="project" value="UniProtKB-KW"/>
</dbReference>
<sequence length="783" mass="82694">MLDLDTPLKSVLGAKHASLLADELDLATVGDLLNHLPRRYHERGELTDLDGLVVGEIATVQARVTKVVKHKPRADWNTSNRRRESGRTEITVTDGRGELSLVFFNQQWRAKALTPGTTALFAGKVAEFRGRRQLIHPEVHMIDGPDSDDDAGDGQLGAAGGQLGELGVGVGGDDVAGELGEQASAVADFAGALVPIYPATAKLTSWKIARCLRLVLDSLRGLTDPLPESVRSRHRLVGLARAYQLIHRPGTRGDVAVARTRLKWDEALVVQIALAQRRRRVELVATQPRPGRAGGLLDAFDASLPFALTDGQREVSETIAAELAKAVPMHRLLQGEVGSGKTVVAVRAMLLAVDSGGQAVLLAPTETLAAQHHRSLLRLLGDQARAGELGVSGPATRVALLTGSMPARARRDTLAAIADGSVGLVVGTHALLGAGVTFHDLALVVVDEQHRFGVEQRDELRSRGRRPPHLLVMTATPIPRTVAMTVFGDLEVSVLNQLPSGRSPISTFVVPAVNTVLMGRMWGRVREEVAAGHQAYVVCPRVGEGPAGAGDPAGTEEPAPPEPGEPGQAGGQGPRDGGERVGATVAQTLPRLVAGELAGVRVEGLHGRMPAAARDDVMTRFAAGEVDVLVATTVIEVGVDVPNATVMIILDSDWFGVSQLHQLRGRVGRGSAPGICLLQTCVDATAPAAERLRAVASTSDGAELALLDLAQRREGDVLGAAQSGGRRSLRLLELLRDEDLIRSAREEAGAIVAADPELQSLPALHRLLADALDETSAAFLEKG</sequence>
<dbReference type="SUPFAM" id="SSF50249">
    <property type="entry name" value="Nucleic acid-binding proteins"/>
    <property type="match status" value="1"/>
</dbReference>
<dbReference type="RefSeq" id="WP_091274505.1">
    <property type="nucleotide sequence ID" value="NZ_FAOZ01000005.1"/>
</dbReference>
<dbReference type="EMBL" id="FAOZ01000005">
    <property type="protein sequence ID" value="CUU55698.1"/>
    <property type="molecule type" value="Genomic_DNA"/>
</dbReference>
<protein>
    <recommendedName>
        <fullName evidence="8">Probable DNA 3'-5' helicase RecG</fullName>
    </recommendedName>
</protein>
<dbReference type="SUPFAM" id="SSF52540">
    <property type="entry name" value="P-loop containing nucleoside triphosphate hydrolases"/>
    <property type="match status" value="2"/>
</dbReference>
<evidence type="ECO:0000256" key="5">
    <source>
        <dbReference type="ARBA" id="ARBA00022840"/>
    </source>
</evidence>
<evidence type="ECO:0000313" key="12">
    <source>
        <dbReference type="EMBL" id="CUU55698.1"/>
    </source>
</evidence>
<dbReference type="GO" id="GO:0003678">
    <property type="term" value="F:DNA helicase activity"/>
    <property type="evidence" value="ECO:0007669"/>
    <property type="project" value="TreeGrafter"/>
</dbReference>
<evidence type="ECO:0000256" key="6">
    <source>
        <dbReference type="ARBA" id="ARBA00023125"/>
    </source>
</evidence>
<keyword evidence="2" id="KW-0227">DNA damage</keyword>
<keyword evidence="1" id="KW-0547">Nucleotide-binding</keyword>
<evidence type="ECO:0000313" key="13">
    <source>
        <dbReference type="Proteomes" id="UP000198802"/>
    </source>
</evidence>
<evidence type="ECO:0000256" key="3">
    <source>
        <dbReference type="ARBA" id="ARBA00022801"/>
    </source>
</evidence>
<dbReference type="Pfam" id="PF17191">
    <property type="entry name" value="RecG_wedge"/>
    <property type="match status" value="1"/>
</dbReference>
<keyword evidence="5" id="KW-0067">ATP-binding</keyword>
<evidence type="ECO:0000259" key="11">
    <source>
        <dbReference type="PROSITE" id="PS51194"/>
    </source>
</evidence>
<dbReference type="Gene3D" id="3.40.50.300">
    <property type="entry name" value="P-loop containing nucleotide triphosphate hydrolases"/>
    <property type="match status" value="2"/>
</dbReference>
<feature type="region of interest" description="Disordered" evidence="9">
    <location>
        <begin position="546"/>
        <end position="580"/>
    </location>
</feature>
<keyword evidence="7" id="KW-0234">DNA repair</keyword>
<dbReference type="InterPro" id="IPR027417">
    <property type="entry name" value="P-loop_NTPase"/>
</dbReference>
<keyword evidence="3" id="KW-0378">Hydrolase</keyword>
<evidence type="ECO:0000256" key="2">
    <source>
        <dbReference type="ARBA" id="ARBA00022763"/>
    </source>
</evidence>
<dbReference type="PROSITE" id="PS51192">
    <property type="entry name" value="HELICASE_ATP_BIND_1"/>
    <property type="match status" value="1"/>
</dbReference>
<accession>A0A0S4QKS5</accession>
<dbReference type="Pfam" id="PF00270">
    <property type="entry name" value="DEAD"/>
    <property type="match status" value="1"/>
</dbReference>
<reference evidence="13" key="1">
    <citation type="submission" date="2015-11" db="EMBL/GenBank/DDBJ databases">
        <authorList>
            <person name="Varghese N."/>
        </authorList>
    </citation>
    <scope>NUCLEOTIDE SEQUENCE [LARGE SCALE GENOMIC DNA]</scope>
    <source>
        <strain evidence="13">DSM 45899</strain>
    </source>
</reference>
<feature type="domain" description="Helicase ATP-binding" evidence="10">
    <location>
        <begin position="322"/>
        <end position="495"/>
    </location>
</feature>
<dbReference type="InterPro" id="IPR047112">
    <property type="entry name" value="RecG/Mfd"/>
</dbReference>
<keyword evidence="6" id="KW-0238">DNA-binding</keyword>
<dbReference type="InterPro" id="IPR011545">
    <property type="entry name" value="DEAD/DEAH_box_helicase_dom"/>
</dbReference>
<evidence type="ECO:0000256" key="1">
    <source>
        <dbReference type="ARBA" id="ARBA00022741"/>
    </source>
</evidence>
<evidence type="ECO:0000259" key="10">
    <source>
        <dbReference type="PROSITE" id="PS51192"/>
    </source>
</evidence>
<dbReference type="Pfam" id="PF19833">
    <property type="entry name" value="RecG_dom3_C"/>
    <property type="match status" value="1"/>
</dbReference>